<name>A0ABM1NDV4_NICVS</name>
<sequence>MPFFSVKSLTVALGISLCSVTGYLIYIFLKDDEDDYNSDIISSKYKITEIVIPKDNVGMIIGRKGNKIKEFEQLSNTKISFKDHREDKKMNICIIKGVADSCLLAEQLIMHYIDNQQIIECETMWVPHGAVGKIIGRCGDRITEITKVTGAQITVDSERTNNIRKVTLKGSANQINLAKSYIEDIIEKYNESKASLEASLAKREPRMPSKHSQDLNKAESPKVERMSPIPGQSDSPFEVYVSAMIDPSRFWVQIVGPKATELDVLVENMTEYYKIPNNRDGHIRETVSKGDLVAATFQYDNKWYRAEVLNVTEDEKENSALLYYVDYGDTDTVACKDLFELRTDFLRLHFQAIECFLAKVEPVGEEWSSGAIDKFEEWTHAAQWRKLSAKINGYCVREKTRAKREGSPVPGVDLFDVNNDQDVDIAEELVRNGHAAYKKESEKPSRSTSVSNVSVESSP</sequence>
<dbReference type="InterPro" id="IPR004088">
    <property type="entry name" value="KH_dom_type_1"/>
</dbReference>
<dbReference type="PANTHER" id="PTHR22948:SF29">
    <property type="entry name" value="FI02030P-RELATED"/>
    <property type="match status" value="1"/>
</dbReference>
<evidence type="ECO:0000256" key="2">
    <source>
        <dbReference type="SAM" id="MobiDB-lite"/>
    </source>
</evidence>
<feature type="compositionally biased region" description="Low complexity" evidence="2">
    <location>
        <begin position="446"/>
        <end position="459"/>
    </location>
</feature>
<dbReference type="Gene3D" id="2.40.50.90">
    <property type="match status" value="1"/>
</dbReference>
<dbReference type="Gene3D" id="3.30.1370.10">
    <property type="entry name" value="K Homology domain, type 1"/>
    <property type="match status" value="2"/>
</dbReference>
<dbReference type="Pfam" id="PF00013">
    <property type="entry name" value="KH_1"/>
    <property type="match status" value="2"/>
</dbReference>
<feature type="region of interest" description="Disordered" evidence="2">
    <location>
        <begin position="436"/>
        <end position="459"/>
    </location>
</feature>
<dbReference type="Proteomes" id="UP000695000">
    <property type="component" value="Unplaced"/>
</dbReference>
<dbReference type="SUPFAM" id="SSF54791">
    <property type="entry name" value="Eukaryotic type KH-domain (KH-domain type I)"/>
    <property type="match status" value="2"/>
</dbReference>
<reference evidence="5" key="1">
    <citation type="submission" date="2025-08" db="UniProtKB">
        <authorList>
            <consortium name="RefSeq"/>
        </authorList>
    </citation>
    <scope>IDENTIFICATION</scope>
    <source>
        <tissue evidence="5">Whole Larva</tissue>
    </source>
</reference>
<gene>
    <name evidence="5" type="primary">LOC108568433</name>
</gene>
<dbReference type="PROSITE" id="PS50084">
    <property type="entry name" value="KH_TYPE_1"/>
    <property type="match status" value="2"/>
</dbReference>
<dbReference type="SMART" id="SM00333">
    <property type="entry name" value="TUDOR"/>
    <property type="match status" value="1"/>
</dbReference>
<feature type="compositionally biased region" description="Basic and acidic residues" evidence="2">
    <location>
        <begin position="200"/>
        <end position="225"/>
    </location>
</feature>
<dbReference type="CDD" id="cd00105">
    <property type="entry name" value="KH-I"/>
    <property type="match status" value="1"/>
</dbReference>
<evidence type="ECO:0000313" key="5">
    <source>
        <dbReference type="RefSeq" id="XP_017785004.1"/>
    </source>
</evidence>
<evidence type="ECO:0000256" key="1">
    <source>
        <dbReference type="PROSITE-ProRule" id="PRU00117"/>
    </source>
</evidence>
<dbReference type="GeneID" id="108568433"/>
<dbReference type="InterPro" id="IPR050621">
    <property type="entry name" value="Tudor_domain_containing"/>
</dbReference>
<keyword evidence="1" id="KW-0694">RNA-binding</keyword>
<accession>A0ABM1NDV4</accession>
<proteinExistence type="predicted"/>
<dbReference type="SUPFAM" id="SSF63748">
    <property type="entry name" value="Tudor/PWWP/MBT"/>
    <property type="match status" value="1"/>
</dbReference>
<dbReference type="Gene3D" id="2.30.30.140">
    <property type="match status" value="1"/>
</dbReference>
<dbReference type="SMART" id="SM00322">
    <property type="entry name" value="KH"/>
    <property type="match status" value="2"/>
</dbReference>
<dbReference type="InterPro" id="IPR002999">
    <property type="entry name" value="Tudor"/>
</dbReference>
<protein>
    <submittedName>
        <fullName evidence="5">Tudor and KH domain-containing protein-like</fullName>
    </submittedName>
</protein>
<dbReference type="RefSeq" id="XP_017785004.1">
    <property type="nucleotide sequence ID" value="XM_017929515.1"/>
</dbReference>
<keyword evidence="4" id="KW-1185">Reference proteome</keyword>
<dbReference type="InterPro" id="IPR036612">
    <property type="entry name" value="KH_dom_type_1_sf"/>
</dbReference>
<dbReference type="Pfam" id="PF00567">
    <property type="entry name" value="TUDOR"/>
    <property type="match status" value="1"/>
</dbReference>
<evidence type="ECO:0000313" key="4">
    <source>
        <dbReference type="Proteomes" id="UP000695000"/>
    </source>
</evidence>
<dbReference type="PROSITE" id="PS50304">
    <property type="entry name" value="TUDOR"/>
    <property type="match status" value="1"/>
</dbReference>
<feature type="region of interest" description="Disordered" evidence="2">
    <location>
        <begin position="197"/>
        <end position="229"/>
    </location>
</feature>
<dbReference type="PANTHER" id="PTHR22948">
    <property type="entry name" value="TUDOR DOMAIN CONTAINING PROTEIN"/>
    <property type="match status" value="1"/>
</dbReference>
<dbReference type="InterPro" id="IPR004087">
    <property type="entry name" value="KH_dom"/>
</dbReference>
<organism evidence="4 5">
    <name type="scientific">Nicrophorus vespilloides</name>
    <name type="common">Boreal carrion beetle</name>
    <dbReference type="NCBI Taxonomy" id="110193"/>
    <lineage>
        <taxon>Eukaryota</taxon>
        <taxon>Metazoa</taxon>
        <taxon>Ecdysozoa</taxon>
        <taxon>Arthropoda</taxon>
        <taxon>Hexapoda</taxon>
        <taxon>Insecta</taxon>
        <taxon>Pterygota</taxon>
        <taxon>Neoptera</taxon>
        <taxon>Endopterygota</taxon>
        <taxon>Coleoptera</taxon>
        <taxon>Polyphaga</taxon>
        <taxon>Staphyliniformia</taxon>
        <taxon>Silphidae</taxon>
        <taxon>Nicrophorinae</taxon>
        <taxon>Nicrophorus</taxon>
    </lineage>
</organism>
<evidence type="ECO:0000259" key="3">
    <source>
        <dbReference type="PROSITE" id="PS50304"/>
    </source>
</evidence>
<dbReference type="InterPro" id="IPR035437">
    <property type="entry name" value="SNase_OB-fold_sf"/>
</dbReference>
<feature type="domain" description="Tudor" evidence="3">
    <location>
        <begin position="286"/>
        <end position="348"/>
    </location>
</feature>